<organism evidence="5">
    <name type="scientific">Schizaphis graminum</name>
    <name type="common">Green bug aphid</name>
    <dbReference type="NCBI Taxonomy" id="13262"/>
    <lineage>
        <taxon>Eukaryota</taxon>
        <taxon>Metazoa</taxon>
        <taxon>Ecdysozoa</taxon>
        <taxon>Arthropoda</taxon>
        <taxon>Hexapoda</taxon>
        <taxon>Insecta</taxon>
        <taxon>Pterygota</taxon>
        <taxon>Neoptera</taxon>
        <taxon>Paraneoptera</taxon>
        <taxon>Hemiptera</taxon>
        <taxon>Sternorrhyncha</taxon>
        <taxon>Aphidomorpha</taxon>
        <taxon>Aphidoidea</taxon>
        <taxon>Aphididae</taxon>
        <taxon>Aphidini</taxon>
        <taxon>Schizaphis</taxon>
    </lineage>
</organism>
<dbReference type="PRINTS" id="PR00019">
    <property type="entry name" value="LEURICHRPT"/>
</dbReference>
<proteinExistence type="predicted"/>
<evidence type="ECO:0000256" key="1">
    <source>
        <dbReference type="ARBA" id="ARBA00022614"/>
    </source>
</evidence>
<dbReference type="Gene3D" id="3.80.10.10">
    <property type="entry name" value="Ribonuclease Inhibitor"/>
    <property type="match status" value="1"/>
</dbReference>
<evidence type="ECO:0000256" key="4">
    <source>
        <dbReference type="SAM" id="SignalP"/>
    </source>
</evidence>
<dbReference type="EMBL" id="GGMR01019359">
    <property type="protein sequence ID" value="MBY31978.1"/>
    <property type="molecule type" value="Transcribed_RNA"/>
</dbReference>
<gene>
    <name evidence="5" type="primary">Con</name>
    <name evidence="5" type="ORF">g.122253</name>
</gene>
<dbReference type="InterPro" id="IPR003591">
    <property type="entry name" value="Leu-rich_rpt_typical-subtyp"/>
</dbReference>
<protein>
    <submittedName>
        <fullName evidence="5">Connectin</fullName>
    </submittedName>
</protein>
<feature type="chain" id="PRO_5015707651" evidence="4">
    <location>
        <begin position="24"/>
        <end position="540"/>
    </location>
</feature>
<dbReference type="InterPro" id="IPR001611">
    <property type="entry name" value="Leu-rich_rpt"/>
</dbReference>
<name>A0A2S2PRN2_SCHGA</name>
<dbReference type="InterPro" id="IPR050541">
    <property type="entry name" value="LRR_TM_domain-containing"/>
</dbReference>
<dbReference type="InterPro" id="IPR032675">
    <property type="entry name" value="LRR_dom_sf"/>
</dbReference>
<reference evidence="5" key="1">
    <citation type="submission" date="2018-04" db="EMBL/GenBank/DDBJ databases">
        <title>Transcriptome of Schizaphis graminum biotype I.</title>
        <authorList>
            <person name="Scully E.D."/>
            <person name="Geib S.M."/>
            <person name="Palmer N.A."/>
            <person name="Koch K."/>
            <person name="Bradshaw J."/>
            <person name="Heng-Moss T."/>
            <person name="Sarath G."/>
        </authorList>
    </citation>
    <scope>NUCLEOTIDE SEQUENCE</scope>
</reference>
<dbReference type="Pfam" id="PF13855">
    <property type="entry name" value="LRR_8"/>
    <property type="match status" value="2"/>
</dbReference>
<evidence type="ECO:0000256" key="3">
    <source>
        <dbReference type="ARBA" id="ARBA00022737"/>
    </source>
</evidence>
<dbReference type="SUPFAM" id="SSF52058">
    <property type="entry name" value="L domain-like"/>
    <property type="match status" value="1"/>
</dbReference>
<keyword evidence="1" id="KW-0433">Leucine-rich repeat</keyword>
<evidence type="ECO:0000256" key="2">
    <source>
        <dbReference type="ARBA" id="ARBA00022729"/>
    </source>
</evidence>
<dbReference type="GO" id="GO:0005886">
    <property type="term" value="C:plasma membrane"/>
    <property type="evidence" value="ECO:0007669"/>
    <property type="project" value="TreeGrafter"/>
</dbReference>
<dbReference type="AlphaFoldDB" id="A0A2S2PRN2"/>
<keyword evidence="2 4" id="KW-0732">Signal</keyword>
<accession>A0A2S2PRN2</accession>
<evidence type="ECO:0000313" key="5">
    <source>
        <dbReference type="EMBL" id="MBY31978.1"/>
    </source>
</evidence>
<feature type="signal peptide" evidence="4">
    <location>
        <begin position="1"/>
        <end position="23"/>
    </location>
</feature>
<keyword evidence="3" id="KW-0677">Repeat</keyword>
<dbReference type="SMART" id="SM00369">
    <property type="entry name" value="LRR_TYP"/>
    <property type="match status" value="9"/>
</dbReference>
<dbReference type="PROSITE" id="PS51450">
    <property type="entry name" value="LRR"/>
    <property type="match status" value="2"/>
</dbReference>
<sequence length="540" mass="59736">MARQQQFVALWLVFAVLVYDNHGYVSNRRVKNQRPGIRSYSDDDKNIGGTEINVCALEQKTTINLYCYCDDSKPYAATSADCWVFNDGEPRESAVWREFGSQSNVTKLTFNVRGTTSKTLSFVPTEALARMPELRTLEIVYAAIGTVHSHAFANLSRLQDLALVRNNIVQLARDSIAYMEDLRVVTLGDNAIESISNDVFARLPALRKLYMDRNNISYIAEGAFEQLRKLEELDLSDNRLTGSLSRYVFLGLVSVKRLDMRANHLDRVGPDAFAELVCLEELVLEDNLIKTIDGRGFSGLPNLHRLNLAENRLTTLDDRTFHRLDKLKFIDIRYNNLKTLTFGTVEPILGRLRNSTFFFHFKGNKFECDCSLLWMNRLAIETNNEQVARELSTAQCQMNDTADGDVDLTDLKVTGPKNGYNSGGGGGVGGYGANKVDAETAADKADKTVGGSGEMGAADGLPMPFDDTQLIAVRSLSEDTCPGKEQPLVDMAPDAAQNSDRVLWQSTQSAAAATALPAPMCLSSLPVLTAVFAIIRSRHS</sequence>
<dbReference type="PANTHER" id="PTHR24369:SF210">
    <property type="entry name" value="CHAOPTIN-RELATED"/>
    <property type="match status" value="1"/>
</dbReference>
<dbReference type="PANTHER" id="PTHR24369">
    <property type="entry name" value="ANTIGEN BSP, PUTATIVE-RELATED"/>
    <property type="match status" value="1"/>
</dbReference>